<evidence type="ECO:0000256" key="8">
    <source>
        <dbReference type="PROSITE-ProRule" id="PRU00339"/>
    </source>
</evidence>
<comment type="similarity">
    <text evidence="3">Belongs to the peroxisomal targeting signal receptor family.</text>
</comment>
<evidence type="ECO:0000256" key="6">
    <source>
        <dbReference type="ARBA" id="ARBA00022803"/>
    </source>
</evidence>
<keyword evidence="7" id="KW-0576">Peroxisome</keyword>
<dbReference type="Pfam" id="PF00515">
    <property type="entry name" value="TPR_1"/>
    <property type="match status" value="1"/>
</dbReference>
<dbReference type="SUPFAM" id="SSF48452">
    <property type="entry name" value="TPR-like"/>
    <property type="match status" value="1"/>
</dbReference>
<reference evidence="9" key="1">
    <citation type="submission" date="2021-09" db="EMBL/GenBank/DDBJ databases">
        <authorList>
            <consortium name="AG Swart"/>
            <person name="Singh M."/>
            <person name="Singh A."/>
            <person name="Seah K."/>
            <person name="Emmerich C."/>
        </authorList>
    </citation>
    <scope>NUCLEOTIDE SEQUENCE</scope>
    <source>
        <strain evidence="9">ATCC30299</strain>
    </source>
</reference>
<feature type="repeat" description="TPR" evidence="8">
    <location>
        <begin position="176"/>
        <end position="209"/>
    </location>
</feature>
<proteinExistence type="inferred from homology"/>
<dbReference type="PANTHER" id="PTHR10130">
    <property type="entry name" value="PEROXISOMAL TARGETING SIGNAL 1 RECEPTOR PEX5"/>
    <property type="match status" value="1"/>
</dbReference>
<dbReference type="Pfam" id="PF13432">
    <property type="entry name" value="TPR_16"/>
    <property type="match status" value="2"/>
</dbReference>
<dbReference type="Proteomes" id="UP001162131">
    <property type="component" value="Unassembled WGS sequence"/>
</dbReference>
<organism evidence="9 10">
    <name type="scientific">Blepharisma stoltei</name>
    <dbReference type="NCBI Taxonomy" id="1481888"/>
    <lineage>
        <taxon>Eukaryota</taxon>
        <taxon>Sar</taxon>
        <taxon>Alveolata</taxon>
        <taxon>Ciliophora</taxon>
        <taxon>Postciliodesmatophora</taxon>
        <taxon>Heterotrichea</taxon>
        <taxon>Heterotrichida</taxon>
        <taxon>Blepharismidae</taxon>
        <taxon>Blepharisma</taxon>
    </lineage>
</organism>
<dbReference type="Pfam" id="PF13181">
    <property type="entry name" value="TPR_8"/>
    <property type="match status" value="1"/>
</dbReference>
<feature type="repeat" description="TPR" evidence="8">
    <location>
        <begin position="340"/>
        <end position="373"/>
    </location>
</feature>
<comment type="caution">
    <text evidence="9">The sequence shown here is derived from an EMBL/GenBank/DDBJ whole genome shotgun (WGS) entry which is preliminary data.</text>
</comment>
<dbReference type="InterPro" id="IPR011990">
    <property type="entry name" value="TPR-like_helical_dom_sf"/>
</dbReference>
<feature type="repeat" description="TPR" evidence="8">
    <location>
        <begin position="306"/>
        <end position="339"/>
    </location>
</feature>
<keyword evidence="5" id="KW-0677">Repeat</keyword>
<evidence type="ECO:0000256" key="4">
    <source>
        <dbReference type="ARBA" id="ARBA00022490"/>
    </source>
</evidence>
<comment type="subcellular location">
    <subcellularLocation>
        <location evidence="2">Cytoplasm</location>
    </subcellularLocation>
    <subcellularLocation>
        <location evidence="1">Peroxisome</location>
    </subcellularLocation>
</comment>
<dbReference type="GO" id="GO:0005778">
    <property type="term" value="C:peroxisomal membrane"/>
    <property type="evidence" value="ECO:0007669"/>
    <property type="project" value="TreeGrafter"/>
</dbReference>
<evidence type="ECO:0000313" key="9">
    <source>
        <dbReference type="EMBL" id="CAG9333158.1"/>
    </source>
</evidence>
<dbReference type="PROSITE" id="PS50005">
    <property type="entry name" value="TPR"/>
    <property type="match status" value="4"/>
</dbReference>
<dbReference type="AlphaFoldDB" id="A0AAU9K5G3"/>
<evidence type="ECO:0000256" key="2">
    <source>
        <dbReference type="ARBA" id="ARBA00004496"/>
    </source>
</evidence>
<evidence type="ECO:0000256" key="3">
    <source>
        <dbReference type="ARBA" id="ARBA00005348"/>
    </source>
</evidence>
<sequence>MDLSKELFNQTACAADGSVQNPLMNAVSTLLTGPEIAALDSEFNNTEHEHFQDAWEEAEVQQKIAEEIPHEQQFEEAWQDQDIFEQAWVEHDPNANPWTTNFSNPTPEALEQFVRMWQQMWPQELPKTPNYVFDEFNPYLQAENPYEIAMDYLANNQINHAILALEAVIMRDPNSSDIWKLLGQLNAENDEDFRAIAALEKGYEIDPYNLDILLSLGMSLINEKSEDMAISHLHTWLSNHPEYHNIQAVGESPREQIKNAFEQARNLNPNDADIYQVLGALNFMTKDYEIAASAFSRALQLKPDDYYIWNRLGATLANQGDSHLAIQAYQKALEIRPSYVRAWANLGIAYANIDEMNTAARFYLCALSLNPNAVQIWNYLLTSFTCLRRWDLIEKLKQFNPMIFKDEYDIVIANDLPQAKHVESDWANEFIIE</sequence>
<keyword evidence="4" id="KW-0963">Cytoplasm</keyword>
<dbReference type="GO" id="GO:0005052">
    <property type="term" value="F:peroxisome matrix targeting signal-1 binding"/>
    <property type="evidence" value="ECO:0007669"/>
    <property type="project" value="TreeGrafter"/>
</dbReference>
<protein>
    <recommendedName>
        <fullName evidence="11">Peroxin-5</fullName>
    </recommendedName>
</protein>
<evidence type="ECO:0000256" key="5">
    <source>
        <dbReference type="ARBA" id="ARBA00022737"/>
    </source>
</evidence>
<feature type="repeat" description="TPR" evidence="8">
    <location>
        <begin position="272"/>
        <end position="305"/>
    </location>
</feature>
<evidence type="ECO:0000256" key="7">
    <source>
        <dbReference type="ARBA" id="ARBA00023140"/>
    </source>
</evidence>
<dbReference type="GO" id="GO:0005829">
    <property type="term" value="C:cytosol"/>
    <property type="evidence" value="ECO:0007669"/>
    <property type="project" value="TreeGrafter"/>
</dbReference>
<gene>
    <name evidence="9" type="ORF">BSTOLATCC_MIC57977</name>
</gene>
<keyword evidence="10" id="KW-1185">Reference proteome</keyword>
<name>A0AAU9K5G3_9CILI</name>
<accession>A0AAU9K5G3</accession>
<dbReference type="SMART" id="SM00028">
    <property type="entry name" value="TPR"/>
    <property type="match status" value="6"/>
</dbReference>
<evidence type="ECO:0000256" key="1">
    <source>
        <dbReference type="ARBA" id="ARBA00004275"/>
    </source>
</evidence>
<evidence type="ECO:0008006" key="11">
    <source>
        <dbReference type="Google" id="ProtNLM"/>
    </source>
</evidence>
<keyword evidence="6 8" id="KW-0802">TPR repeat</keyword>
<dbReference type="Gene3D" id="1.25.40.10">
    <property type="entry name" value="Tetratricopeptide repeat domain"/>
    <property type="match status" value="1"/>
</dbReference>
<dbReference type="PANTHER" id="PTHR10130:SF0">
    <property type="entry name" value="GH08708P"/>
    <property type="match status" value="1"/>
</dbReference>
<dbReference type="GO" id="GO:0016560">
    <property type="term" value="P:protein import into peroxisome matrix, docking"/>
    <property type="evidence" value="ECO:0007669"/>
    <property type="project" value="TreeGrafter"/>
</dbReference>
<dbReference type="InterPro" id="IPR024111">
    <property type="entry name" value="PEX5/PEX5L"/>
</dbReference>
<dbReference type="InterPro" id="IPR019734">
    <property type="entry name" value="TPR_rpt"/>
</dbReference>
<evidence type="ECO:0000313" key="10">
    <source>
        <dbReference type="Proteomes" id="UP001162131"/>
    </source>
</evidence>
<dbReference type="EMBL" id="CAJZBQ010000056">
    <property type="protein sequence ID" value="CAG9333158.1"/>
    <property type="molecule type" value="Genomic_DNA"/>
</dbReference>